<feature type="region of interest" description="Disordered" evidence="1">
    <location>
        <begin position="84"/>
        <end position="114"/>
    </location>
</feature>
<accession>A0A9W6LY52</accession>
<evidence type="ECO:0000313" key="3">
    <source>
        <dbReference type="EMBL" id="GLJ74848.1"/>
    </source>
</evidence>
<comment type="caution">
    <text evidence="3">The sequence shown here is derived from an EMBL/GenBank/DDBJ whole genome shotgun (WGS) entry which is preliminary data.</text>
</comment>
<feature type="transmembrane region" description="Helical" evidence="2">
    <location>
        <begin position="21"/>
        <end position="45"/>
    </location>
</feature>
<organism evidence="3 4">
    <name type="scientific">Leifsonia poae</name>
    <dbReference type="NCBI Taxonomy" id="110933"/>
    <lineage>
        <taxon>Bacteria</taxon>
        <taxon>Bacillati</taxon>
        <taxon>Actinomycetota</taxon>
        <taxon>Actinomycetes</taxon>
        <taxon>Micrococcales</taxon>
        <taxon>Microbacteriaceae</taxon>
        <taxon>Leifsonia</taxon>
    </lineage>
</organism>
<proteinExistence type="predicted"/>
<keyword evidence="2" id="KW-0472">Membrane</keyword>
<evidence type="ECO:0000256" key="1">
    <source>
        <dbReference type="SAM" id="MobiDB-lite"/>
    </source>
</evidence>
<evidence type="ECO:0000256" key="2">
    <source>
        <dbReference type="SAM" id="Phobius"/>
    </source>
</evidence>
<keyword evidence="2" id="KW-0812">Transmembrane</keyword>
<feature type="transmembrane region" description="Helical" evidence="2">
    <location>
        <begin position="51"/>
        <end position="72"/>
    </location>
</feature>
<keyword evidence="2" id="KW-1133">Transmembrane helix</keyword>
<dbReference type="Proteomes" id="UP001142372">
    <property type="component" value="Unassembled WGS sequence"/>
</dbReference>
<gene>
    <name evidence="3" type="ORF">GCM10017584_04210</name>
</gene>
<sequence length="114" mass="11749">MSVHMAELERVAGIRRRVGMLVTLAVIAGVGAWLAGPFGVVLVVAGDDAGWLLVGAGALLLAACVTAIVFAARIRRAIAQQSLPGKENPHFDEPVPSQDPRPGIAWAGSQLGSS</sequence>
<reference evidence="3" key="1">
    <citation type="journal article" date="2014" name="Int. J. Syst. Evol. Microbiol.">
        <title>Complete genome sequence of Corynebacterium casei LMG S-19264T (=DSM 44701T), isolated from a smear-ripened cheese.</title>
        <authorList>
            <consortium name="US DOE Joint Genome Institute (JGI-PGF)"/>
            <person name="Walter F."/>
            <person name="Albersmeier A."/>
            <person name="Kalinowski J."/>
            <person name="Ruckert C."/>
        </authorList>
    </citation>
    <scope>NUCLEOTIDE SEQUENCE</scope>
    <source>
        <strain evidence="3">VKM Ac-1401</strain>
    </source>
</reference>
<keyword evidence="4" id="KW-1185">Reference proteome</keyword>
<dbReference type="EMBL" id="BSEN01000001">
    <property type="protein sequence ID" value="GLJ74848.1"/>
    <property type="molecule type" value="Genomic_DNA"/>
</dbReference>
<name>A0A9W6LY52_9MICO</name>
<reference evidence="3" key="2">
    <citation type="submission" date="2023-01" db="EMBL/GenBank/DDBJ databases">
        <authorList>
            <person name="Sun Q."/>
            <person name="Evtushenko L."/>
        </authorList>
    </citation>
    <scope>NUCLEOTIDE SEQUENCE</scope>
    <source>
        <strain evidence="3">VKM Ac-1401</strain>
    </source>
</reference>
<dbReference type="AlphaFoldDB" id="A0A9W6LY52"/>
<protein>
    <submittedName>
        <fullName evidence="3">Uncharacterized protein</fullName>
    </submittedName>
</protein>
<evidence type="ECO:0000313" key="4">
    <source>
        <dbReference type="Proteomes" id="UP001142372"/>
    </source>
</evidence>